<dbReference type="Proteomes" id="UP001519271">
    <property type="component" value="Unassembled WGS sequence"/>
</dbReference>
<evidence type="ECO:0000256" key="1">
    <source>
        <dbReference type="ARBA" id="ARBA00006211"/>
    </source>
</evidence>
<evidence type="ECO:0000256" key="7">
    <source>
        <dbReference type="ARBA" id="ARBA00023134"/>
    </source>
</evidence>
<keyword evidence="6" id="KW-0862">Zinc</keyword>
<comment type="similarity">
    <text evidence="1">Belongs to the SIMIBI class G3E GTPase family. HypB/HupM subfamily.</text>
</comment>
<dbReference type="InterPro" id="IPR027417">
    <property type="entry name" value="P-loop_NTPase"/>
</dbReference>
<accession>A0ABS4G407</accession>
<dbReference type="RefSeq" id="WP_209459499.1">
    <property type="nucleotide sequence ID" value="NZ_JAGGKC010000013.1"/>
</dbReference>
<evidence type="ECO:0000313" key="9">
    <source>
        <dbReference type="EMBL" id="MBP1919293.1"/>
    </source>
</evidence>
<reference evidence="9 10" key="1">
    <citation type="submission" date="2021-03" db="EMBL/GenBank/DDBJ databases">
        <title>Genomic Encyclopedia of Type Strains, Phase IV (KMG-IV): sequencing the most valuable type-strain genomes for metagenomic binning, comparative biology and taxonomic classification.</title>
        <authorList>
            <person name="Goeker M."/>
        </authorList>
    </citation>
    <scope>NUCLEOTIDE SEQUENCE [LARGE SCALE GENOMIC DNA]</scope>
    <source>
        <strain evidence="9 10">DSM 6139</strain>
    </source>
</reference>
<evidence type="ECO:0000256" key="6">
    <source>
        <dbReference type="ARBA" id="ARBA00022833"/>
    </source>
</evidence>
<keyword evidence="10" id="KW-1185">Reference proteome</keyword>
<evidence type="ECO:0000256" key="4">
    <source>
        <dbReference type="ARBA" id="ARBA00022741"/>
    </source>
</evidence>
<dbReference type="InterPro" id="IPR003495">
    <property type="entry name" value="CobW/HypB/UreG_nucleotide-bd"/>
</dbReference>
<evidence type="ECO:0000313" key="10">
    <source>
        <dbReference type="Proteomes" id="UP001519271"/>
    </source>
</evidence>
<dbReference type="Gene3D" id="3.40.50.300">
    <property type="entry name" value="P-loop containing nucleotide triphosphate hydrolases"/>
    <property type="match status" value="1"/>
</dbReference>
<protein>
    <submittedName>
        <fullName evidence="9">Hydrogenase nickel incorporation protein HypB</fullName>
    </submittedName>
</protein>
<keyword evidence="4" id="KW-0547">Nucleotide-binding</keyword>
<evidence type="ECO:0000256" key="2">
    <source>
        <dbReference type="ARBA" id="ARBA00022596"/>
    </source>
</evidence>
<dbReference type="PANTHER" id="PTHR30134">
    <property type="entry name" value="HYDROGENASE PROTEIN ASSEMBLY PROTEIN, NICKEL CHAPERONE"/>
    <property type="match status" value="1"/>
</dbReference>
<dbReference type="CDD" id="cd05390">
    <property type="entry name" value="HypB"/>
    <property type="match status" value="1"/>
</dbReference>
<keyword evidence="2" id="KW-0533">Nickel</keyword>
<dbReference type="Pfam" id="PF02492">
    <property type="entry name" value="cobW"/>
    <property type="match status" value="1"/>
</dbReference>
<dbReference type="PANTHER" id="PTHR30134:SF2">
    <property type="entry name" value="HYDROGENASE MATURATION FACTOR HYPB"/>
    <property type="match status" value="1"/>
</dbReference>
<dbReference type="SUPFAM" id="SSF52540">
    <property type="entry name" value="P-loop containing nucleoside triphosphate hydrolases"/>
    <property type="match status" value="1"/>
</dbReference>
<evidence type="ECO:0000259" key="8">
    <source>
        <dbReference type="Pfam" id="PF02492"/>
    </source>
</evidence>
<gene>
    <name evidence="9" type="ORF">J2Z34_001782</name>
</gene>
<keyword evidence="3" id="KW-0479">Metal-binding</keyword>
<evidence type="ECO:0000256" key="3">
    <source>
        <dbReference type="ARBA" id="ARBA00022723"/>
    </source>
</evidence>
<dbReference type="EMBL" id="JAGGKC010000013">
    <property type="protein sequence ID" value="MBP1919293.1"/>
    <property type="molecule type" value="Genomic_DNA"/>
</dbReference>
<proteinExistence type="inferred from homology"/>
<evidence type="ECO:0000256" key="5">
    <source>
        <dbReference type="ARBA" id="ARBA00022801"/>
    </source>
</evidence>
<feature type="domain" description="CobW/HypB/UreG nucleotide-binding" evidence="8">
    <location>
        <begin position="37"/>
        <end position="196"/>
    </location>
</feature>
<dbReference type="InterPro" id="IPR004392">
    <property type="entry name" value="Hyd_mat_HypB"/>
</dbReference>
<name>A0ABS4G407_9CLOT</name>
<sequence>MDEIRLIDIRDTILSVNGDEAEKVRERLGNDRVFMLNLMSSPGSGKTSIIVETMKRLGDRYRIGVIEGDIDSMVDSEKIVSEGGFAVQLRTGGDCHLDASMVSSALDTMAVSDFDVIFVENIGNLVCPAEFDIGESLKAMILSVPEGDDKILKYPNMFRVCDVLLVNKVDAVEYFDFDFEALESRVRVLNPEMRVFRVSARTGQGLDGWCGYLEEKIEAYRLKTGKL</sequence>
<dbReference type="PIRSF" id="PIRSF005624">
    <property type="entry name" value="Ni-bind_GTPase"/>
    <property type="match status" value="1"/>
</dbReference>
<keyword evidence="7" id="KW-0342">GTP-binding</keyword>
<comment type="caution">
    <text evidence="9">The sequence shown here is derived from an EMBL/GenBank/DDBJ whole genome shotgun (WGS) entry which is preliminary data.</text>
</comment>
<keyword evidence="5" id="KW-0378">Hydrolase</keyword>
<dbReference type="NCBIfam" id="TIGR00073">
    <property type="entry name" value="hypB"/>
    <property type="match status" value="1"/>
</dbReference>
<organism evidence="9 10">
    <name type="scientific">Youngiibacter multivorans</name>
    <dbReference type="NCBI Taxonomy" id="937251"/>
    <lineage>
        <taxon>Bacteria</taxon>
        <taxon>Bacillati</taxon>
        <taxon>Bacillota</taxon>
        <taxon>Clostridia</taxon>
        <taxon>Eubacteriales</taxon>
        <taxon>Clostridiaceae</taxon>
        <taxon>Youngiibacter</taxon>
    </lineage>
</organism>